<proteinExistence type="predicted"/>
<reference evidence="2" key="2">
    <citation type="submission" date="2010-07" db="EMBL/GenBank/DDBJ databases">
        <authorList>
            <consortium name="The Broad Institute Genome Sequencing Platform"/>
            <consortium name="Broad Institute Genome Sequencing Center for Infectious Disease"/>
            <person name="Ma L.-J."/>
            <person name="Dead R."/>
            <person name="Young S."/>
            <person name="Zeng Q."/>
            <person name="Koehrsen M."/>
            <person name="Alvarado L."/>
            <person name="Berlin A."/>
            <person name="Chapman S.B."/>
            <person name="Chen Z."/>
            <person name="Freedman E."/>
            <person name="Gellesch M."/>
            <person name="Goldberg J."/>
            <person name="Griggs A."/>
            <person name="Gujja S."/>
            <person name="Heilman E.R."/>
            <person name="Heiman D."/>
            <person name="Hepburn T."/>
            <person name="Howarth C."/>
            <person name="Jen D."/>
            <person name="Larson L."/>
            <person name="Mehta T."/>
            <person name="Neiman D."/>
            <person name="Pearson M."/>
            <person name="Roberts A."/>
            <person name="Saif S."/>
            <person name="Shea T."/>
            <person name="Shenoy N."/>
            <person name="Sisk P."/>
            <person name="Stolte C."/>
            <person name="Sykes S."/>
            <person name="Walk T."/>
            <person name="White J."/>
            <person name="Yandava C."/>
            <person name="Haas B."/>
            <person name="Nusbaum C."/>
            <person name="Birren B."/>
        </authorList>
    </citation>
    <scope>NUCLEOTIDE SEQUENCE</scope>
    <source>
        <strain evidence="2">R3-111a-1</strain>
    </source>
</reference>
<reference evidence="3" key="5">
    <citation type="submission" date="2018-04" db="UniProtKB">
        <authorList>
            <consortium name="EnsemblFungi"/>
        </authorList>
    </citation>
    <scope>IDENTIFICATION</scope>
    <source>
        <strain evidence="3">R3-111a-1</strain>
    </source>
</reference>
<dbReference type="RefSeq" id="XP_009227287.1">
    <property type="nucleotide sequence ID" value="XM_009229023.1"/>
</dbReference>
<reference evidence="3" key="4">
    <citation type="journal article" date="2015" name="G3 (Bethesda)">
        <title>Genome sequences of three phytopathogenic species of the Magnaporthaceae family of fungi.</title>
        <authorList>
            <person name="Okagaki L.H."/>
            <person name="Nunes C.C."/>
            <person name="Sailsbery J."/>
            <person name="Clay B."/>
            <person name="Brown D."/>
            <person name="John T."/>
            <person name="Oh Y."/>
            <person name="Young N."/>
            <person name="Fitzgerald M."/>
            <person name="Haas B.J."/>
            <person name="Zeng Q."/>
            <person name="Young S."/>
            <person name="Adiconis X."/>
            <person name="Fan L."/>
            <person name="Levin J.Z."/>
            <person name="Mitchell T.K."/>
            <person name="Okubara P.A."/>
            <person name="Farman M.L."/>
            <person name="Kohn L.M."/>
            <person name="Birren B."/>
            <person name="Ma L.-J."/>
            <person name="Dean R.A."/>
        </authorList>
    </citation>
    <scope>NUCLEOTIDE SEQUENCE</scope>
    <source>
        <strain evidence="3">R3-111a-1</strain>
    </source>
</reference>
<dbReference type="VEuPathDB" id="FungiDB:GGTG_11143"/>
<organism evidence="2">
    <name type="scientific">Gaeumannomyces tritici (strain R3-111a-1)</name>
    <name type="common">Wheat and barley take-all root rot fungus</name>
    <name type="synonym">Gaeumannomyces graminis var. tritici</name>
    <dbReference type="NCBI Taxonomy" id="644352"/>
    <lineage>
        <taxon>Eukaryota</taxon>
        <taxon>Fungi</taxon>
        <taxon>Dikarya</taxon>
        <taxon>Ascomycota</taxon>
        <taxon>Pezizomycotina</taxon>
        <taxon>Sordariomycetes</taxon>
        <taxon>Sordariomycetidae</taxon>
        <taxon>Magnaporthales</taxon>
        <taxon>Magnaporthaceae</taxon>
        <taxon>Gaeumannomyces</taxon>
    </lineage>
</organism>
<dbReference type="GeneID" id="20351601"/>
<reference evidence="2" key="3">
    <citation type="submission" date="2010-09" db="EMBL/GenBank/DDBJ databases">
        <title>Annotation of Gaeumannomyces graminis var. tritici R3-111a-1.</title>
        <authorList>
            <consortium name="The Broad Institute Genome Sequencing Platform"/>
            <person name="Ma L.-J."/>
            <person name="Dead R."/>
            <person name="Young S.K."/>
            <person name="Zeng Q."/>
            <person name="Gargeya S."/>
            <person name="Fitzgerald M."/>
            <person name="Haas B."/>
            <person name="Abouelleil A."/>
            <person name="Alvarado L."/>
            <person name="Arachchi H.M."/>
            <person name="Berlin A."/>
            <person name="Brown A."/>
            <person name="Chapman S.B."/>
            <person name="Chen Z."/>
            <person name="Dunbar C."/>
            <person name="Freedman E."/>
            <person name="Gearin G."/>
            <person name="Gellesch M."/>
            <person name="Goldberg J."/>
            <person name="Griggs A."/>
            <person name="Gujja S."/>
            <person name="Heiman D."/>
            <person name="Howarth C."/>
            <person name="Larson L."/>
            <person name="Lui A."/>
            <person name="MacDonald P.J.P."/>
            <person name="Mehta T."/>
            <person name="Montmayeur A."/>
            <person name="Murphy C."/>
            <person name="Neiman D."/>
            <person name="Pearson M."/>
            <person name="Priest M."/>
            <person name="Roberts A."/>
            <person name="Saif S."/>
            <person name="Shea T."/>
            <person name="Shenoy N."/>
            <person name="Sisk P."/>
            <person name="Stolte C."/>
            <person name="Sykes S."/>
            <person name="Yandava C."/>
            <person name="Wortman J."/>
            <person name="Nusbaum C."/>
            <person name="Birren B."/>
        </authorList>
    </citation>
    <scope>NUCLEOTIDE SEQUENCE</scope>
    <source>
        <strain evidence="2">R3-111a-1</strain>
    </source>
</reference>
<dbReference type="SUPFAM" id="SSF52047">
    <property type="entry name" value="RNI-like"/>
    <property type="match status" value="1"/>
</dbReference>
<evidence type="ECO:0000256" key="1">
    <source>
        <dbReference type="SAM" id="MobiDB-lite"/>
    </source>
</evidence>
<dbReference type="HOGENOM" id="CLU_021422_1_0_1"/>
<keyword evidence="4" id="KW-1185">Reference proteome</keyword>
<reference evidence="4" key="1">
    <citation type="submission" date="2010-07" db="EMBL/GenBank/DDBJ databases">
        <title>The genome sequence of Gaeumannomyces graminis var. tritici strain R3-111a-1.</title>
        <authorList>
            <consortium name="The Broad Institute Genome Sequencing Platform"/>
            <person name="Ma L.-J."/>
            <person name="Dead R."/>
            <person name="Young S."/>
            <person name="Zeng Q."/>
            <person name="Koehrsen M."/>
            <person name="Alvarado L."/>
            <person name="Berlin A."/>
            <person name="Chapman S.B."/>
            <person name="Chen Z."/>
            <person name="Freedman E."/>
            <person name="Gellesch M."/>
            <person name="Goldberg J."/>
            <person name="Griggs A."/>
            <person name="Gujja S."/>
            <person name="Heilman E.R."/>
            <person name="Heiman D."/>
            <person name="Hepburn T."/>
            <person name="Howarth C."/>
            <person name="Jen D."/>
            <person name="Larson L."/>
            <person name="Mehta T."/>
            <person name="Neiman D."/>
            <person name="Pearson M."/>
            <person name="Roberts A."/>
            <person name="Saif S."/>
            <person name="Shea T."/>
            <person name="Shenoy N."/>
            <person name="Sisk P."/>
            <person name="Stolte C."/>
            <person name="Sykes S."/>
            <person name="Walk T."/>
            <person name="White J."/>
            <person name="Yandava C."/>
            <person name="Haas B."/>
            <person name="Nusbaum C."/>
            <person name="Birren B."/>
        </authorList>
    </citation>
    <scope>NUCLEOTIDE SEQUENCE [LARGE SCALE GENOMIC DNA]</scope>
    <source>
        <strain evidence="4">R3-111a-1</strain>
    </source>
</reference>
<evidence type="ECO:0008006" key="5">
    <source>
        <dbReference type="Google" id="ProtNLM"/>
    </source>
</evidence>
<evidence type="ECO:0000313" key="3">
    <source>
        <dbReference type="EnsemblFungi" id="EJT71890"/>
    </source>
</evidence>
<sequence>MTPSACELPSYGEATAAIDGWAVIAPYVPVRAYISLCLVSSRLYGHFAPRLWNDPLRAVQLLGLHRNDELHWYLHRFIGRSVSISRASTRALVFTLDFRDFGRATADFLSDEVVHASNDTLRQCQTLFPALRCLLLDSHPVFDPSALAWQSPGEQDGQGQQRPLLLSAVGRSPELQATYLASDYMKSLVYLDISYLPGSLRAALSRRAIGPATLPGLRVLKARGRELEDDTAVLLGIRLMRQLWSLDLGGNRLTEHGLLGLLSCCLSPRVFQSDDRFSVEGKVHVTQNTLLNEYGPYAVITESDHSAAHNHPDRHFADTPAYQMRDDEPATTQRPDGTAPILGDGPDDLIHALSRGPGGDPIGAPLANVLASRPCQGFLGLSHLTVDGNRISLNGLQKAIRRSYGAFEHLDCEMLMMRPPPASPAGTHLSPSTRICGFIGGSHLLRPVVSSCLRSLRIHHSLVTQVPTILSLEETTPSLANIWVAEELLLPGVELADTPTGAFAPDMNPRLTWLTLTNLPRRSTGRLIQKLANFVELAYEQERAILDTAAALQTSRRSPTLLAGLRRIRLEFEPDLIHEAVEDLDRGDNPASGGHDVEFSFFRAWGPELRPSTPPQPQHVGDSRTWATTAGTAGESPLTASGQILPGLREGDVMVDPDGSGQYVTRRIIWNEFQEQEVHVWIGPGAAASPHPAVNEYVRMLREFPSLRSGYLGVGPVTPSQVTAGVPPGVYIFQWAWEAMIWRDVCGGRRTSPGRQDLRSMHDVVAELKRFRETSSKAGKHWTGKLEVVTKVRAASFEAW</sequence>
<protein>
    <recommendedName>
        <fullName evidence="5">Leucine rich repeat domain-containing protein</fullName>
    </recommendedName>
</protein>
<evidence type="ECO:0000313" key="4">
    <source>
        <dbReference type="Proteomes" id="UP000006039"/>
    </source>
</evidence>
<dbReference type="InterPro" id="IPR032675">
    <property type="entry name" value="LRR_dom_sf"/>
</dbReference>
<name>J3PCC0_GAET3</name>
<dbReference type="eggNOG" id="ENOG502S6PB">
    <property type="taxonomic scope" value="Eukaryota"/>
</dbReference>
<dbReference type="AlphaFoldDB" id="J3PCC0"/>
<accession>J3PCC0</accession>
<dbReference type="OrthoDB" id="5213490at2759"/>
<evidence type="ECO:0000313" key="2">
    <source>
        <dbReference type="EMBL" id="EJT71890.1"/>
    </source>
</evidence>
<dbReference type="EMBL" id="GL385400">
    <property type="protein sequence ID" value="EJT71890.1"/>
    <property type="molecule type" value="Genomic_DNA"/>
</dbReference>
<dbReference type="EnsemblFungi" id="EJT71890">
    <property type="protein sequence ID" value="EJT71890"/>
    <property type="gene ID" value="GGTG_11143"/>
</dbReference>
<dbReference type="Gene3D" id="3.80.10.10">
    <property type="entry name" value="Ribonuclease Inhibitor"/>
    <property type="match status" value="1"/>
</dbReference>
<feature type="region of interest" description="Disordered" evidence="1">
    <location>
        <begin position="608"/>
        <end position="641"/>
    </location>
</feature>
<gene>
    <name evidence="3" type="primary">20351601</name>
    <name evidence="2" type="ORF">GGTG_11143</name>
</gene>
<dbReference type="Proteomes" id="UP000006039">
    <property type="component" value="Unassembled WGS sequence"/>
</dbReference>